<organism evidence="2 3">
    <name type="scientific">Phanerochaete sordida</name>
    <dbReference type="NCBI Taxonomy" id="48140"/>
    <lineage>
        <taxon>Eukaryota</taxon>
        <taxon>Fungi</taxon>
        <taxon>Dikarya</taxon>
        <taxon>Basidiomycota</taxon>
        <taxon>Agaricomycotina</taxon>
        <taxon>Agaricomycetes</taxon>
        <taxon>Polyporales</taxon>
        <taxon>Phanerochaetaceae</taxon>
        <taxon>Phanerochaete</taxon>
    </lineage>
</organism>
<sequence length="226" mass="24971">MSAGAILVIWRVASIWFERKRVVLFPLFWWTLLFVNMLIHASRCESGVATTDYNRLCKVTDVASPVLSIVTNISVMLLVAWRAWELRDTLLDVLHRRKAKRVFTVFVLMVESGALYVAMLITDLLVTSLVSGGNETVGRMVDCISGYSTVQLVGIYPTLLVVVLHESLWNSDEATTQGLAITTVHFSSGHTLSVPASPHSRASRQMLGVGDPESWIQGEQKVGIAV</sequence>
<gene>
    <name evidence="2" type="ORF">PsYK624_139050</name>
</gene>
<dbReference type="AlphaFoldDB" id="A0A9P3GQN3"/>
<evidence type="ECO:0000256" key="1">
    <source>
        <dbReference type="SAM" id="Phobius"/>
    </source>
</evidence>
<comment type="caution">
    <text evidence="2">The sequence shown here is derived from an EMBL/GenBank/DDBJ whole genome shotgun (WGS) entry which is preliminary data.</text>
</comment>
<dbReference type="EMBL" id="BPQB01000075">
    <property type="protein sequence ID" value="GJE97684.1"/>
    <property type="molecule type" value="Genomic_DNA"/>
</dbReference>
<name>A0A9P3GQN3_9APHY</name>
<reference evidence="2 3" key="1">
    <citation type="submission" date="2021-08" db="EMBL/GenBank/DDBJ databases">
        <title>Draft Genome Sequence of Phanerochaete sordida strain YK-624.</title>
        <authorList>
            <person name="Mori T."/>
            <person name="Dohra H."/>
            <person name="Suzuki T."/>
            <person name="Kawagishi H."/>
            <person name="Hirai H."/>
        </authorList>
    </citation>
    <scope>NUCLEOTIDE SEQUENCE [LARGE SCALE GENOMIC DNA]</scope>
    <source>
        <strain evidence="2 3">YK-624</strain>
    </source>
</reference>
<feature type="transmembrane region" description="Helical" evidence="1">
    <location>
        <begin position="146"/>
        <end position="164"/>
    </location>
</feature>
<evidence type="ECO:0000313" key="3">
    <source>
        <dbReference type="Proteomes" id="UP000703269"/>
    </source>
</evidence>
<feature type="transmembrane region" description="Helical" evidence="1">
    <location>
        <begin position="21"/>
        <end position="42"/>
    </location>
</feature>
<proteinExistence type="predicted"/>
<dbReference type="Proteomes" id="UP000703269">
    <property type="component" value="Unassembled WGS sequence"/>
</dbReference>
<keyword evidence="1" id="KW-0812">Transmembrane</keyword>
<feature type="transmembrane region" description="Helical" evidence="1">
    <location>
        <begin position="102"/>
        <end position="126"/>
    </location>
</feature>
<keyword evidence="1" id="KW-0472">Membrane</keyword>
<evidence type="ECO:0000313" key="2">
    <source>
        <dbReference type="EMBL" id="GJE97684.1"/>
    </source>
</evidence>
<accession>A0A9P3GQN3</accession>
<keyword evidence="3" id="KW-1185">Reference proteome</keyword>
<keyword evidence="1" id="KW-1133">Transmembrane helix</keyword>
<protein>
    <submittedName>
        <fullName evidence="2">Uncharacterized protein</fullName>
    </submittedName>
</protein>
<dbReference type="OrthoDB" id="2744793at2759"/>
<feature type="transmembrane region" description="Helical" evidence="1">
    <location>
        <begin position="62"/>
        <end position="81"/>
    </location>
</feature>